<name>A0A0A9H7A9_ARUDO</name>
<organism evidence="1">
    <name type="scientific">Arundo donax</name>
    <name type="common">Giant reed</name>
    <name type="synonym">Donax arundinaceus</name>
    <dbReference type="NCBI Taxonomy" id="35708"/>
    <lineage>
        <taxon>Eukaryota</taxon>
        <taxon>Viridiplantae</taxon>
        <taxon>Streptophyta</taxon>
        <taxon>Embryophyta</taxon>
        <taxon>Tracheophyta</taxon>
        <taxon>Spermatophyta</taxon>
        <taxon>Magnoliopsida</taxon>
        <taxon>Liliopsida</taxon>
        <taxon>Poales</taxon>
        <taxon>Poaceae</taxon>
        <taxon>PACMAD clade</taxon>
        <taxon>Arundinoideae</taxon>
        <taxon>Arundineae</taxon>
        <taxon>Arundo</taxon>
    </lineage>
</organism>
<reference evidence="1" key="1">
    <citation type="submission" date="2014-09" db="EMBL/GenBank/DDBJ databases">
        <authorList>
            <person name="Magalhaes I.L.F."/>
            <person name="Oliveira U."/>
            <person name="Santos F.R."/>
            <person name="Vidigal T.H.D.A."/>
            <person name="Brescovit A.D."/>
            <person name="Santos A.J."/>
        </authorList>
    </citation>
    <scope>NUCLEOTIDE SEQUENCE</scope>
    <source>
        <tissue evidence="1">Shoot tissue taken approximately 20 cm above the soil surface</tissue>
    </source>
</reference>
<evidence type="ECO:0000313" key="1">
    <source>
        <dbReference type="EMBL" id="JAE31674.1"/>
    </source>
</evidence>
<proteinExistence type="predicted"/>
<sequence length="18" mass="2271">MSARHFIDKAKRYYSQRI</sequence>
<accession>A0A0A9H7A9</accession>
<protein>
    <submittedName>
        <fullName evidence="1">Uncharacterized protein</fullName>
    </submittedName>
</protein>
<dbReference type="AlphaFoldDB" id="A0A0A9H7A9"/>
<dbReference type="EMBL" id="GBRH01166222">
    <property type="protein sequence ID" value="JAE31674.1"/>
    <property type="molecule type" value="Transcribed_RNA"/>
</dbReference>
<reference evidence="1" key="2">
    <citation type="journal article" date="2015" name="Data Brief">
        <title>Shoot transcriptome of the giant reed, Arundo donax.</title>
        <authorList>
            <person name="Barrero R.A."/>
            <person name="Guerrero F.D."/>
            <person name="Moolhuijzen P."/>
            <person name="Goolsby J.A."/>
            <person name="Tidwell J."/>
            <person name="Bellgard S.E."/>
            <person name="Bellgard M.I."/>
        </authorList>
    </citation>
    <scope>NUCLEOTIDE SEQUENCE</scope>
    <source>
        <tissue evidence="1">Shoot tissue taken approximately 20 cm above the soil surface</tissue>
    </source>
</reference>